<feature type="transmembrane region" description="Helical" evidence="1">
    <location>
        <begin position="319"/>
        <end position="339"/>
    </location>
</feature>
<feature type="transmembrane region" description="Helical" evidence="1">
    <location>
        <begin position="286"/>
        <end position="307"/>
    </location>
</feature>
<feature type="transmembrane region" description="Helical" evidence="1">
    <location>
        <begin position="448"/>
        <end position="470"/>
    </location>
</feature>
<comment type="caution">
    <text evidence="2">The sequence shown here is derived from an EMBL/GenBank/DDBJ whole genome shotgun (WGS) entry which is preliminary data.</text>
</comment>
<dbReference type="AlphaFoldDB" id="A0A5B1CQ78"/>
<feature type="transmembrane region" description="Helical" evidence="1">
    <location>
        <begin position="360"/>
        <end position="381"/>
    </location>
</feature>
<dbReference type="RefSeq" id="WP_068264529.1">
    <property type="nucleotide sequence ID" value="NZ_LWSK01000063.1"/>
</dbReference>
<feature type="transmembrane region" description="Helical" evidence="1">
    <location>
        <begin position="205"/>
        <end position="223"/>
    </location>
</feature>
<accession>A0A5B1CQ78</accession>
<feature type="transmembrane region" description="Helical" evidence="1">
    <location>
        <begin position="20"/>
        <end position="39"/>
    </location>
</feature>
<dbReference type="OrthoDB" id="223973at2"/>
<evidence type="ECO:0000256" key="1">
    <source>
        <dbReference type="SAM" id="Phobius"/>
    </source>
</evidence>
<reference evidence="2 3" key="1">
    <citation type="submission" date="2019-08" db="EMBL/GenBank/DDBJ databases">
        <title>Deep-cultivation of Planctomycetes and their phenomic and genomic characterization uncovers novel biology.</title>
        <authorList>
            <person name="Wiegand S."/>
            <person name="Jogler M."/>
            <person name="Boedeker C."/>
            <person name="Pinto D."/>
            <person name="Vollmers J."/>
            <person name="Rivas-Marin E."/>
            <person name="Kohn T."/>
            <person name="Peeters S.H."/>
            <person name="Heuer A."/>
            <person name="Rast P."/>
            <person name="Oberbeckmann S."/>
            <person name="Bunk B."/>
            <person name="Jeske O."/>
            <person name="Meyerdierks A."/>
            <person name="Storesund J.E."/>
            <person name="Kallscheuer N."/>
            <person name="Luecker S."/>
            <person name="Lage O.M."/>
            <person name="Pohl T."/>
            <person name="Merkel B.J."/>
            <person name="Hornburger P."/>
            <person name="Mueller R.-W."/>
            <person name="Bruemmer F."/>
            <person name="Labrenz M."/>
            <person name="Spormann A.M."/>
            <person name="Op Den Camp H."/>
            <person name="Overmann J."/>
            <person name="Amann R."/>
            <person name="Jetten M.S.M."/>
            <person name="Mascher T."/>
            <person name="Medema M.H."/>
            <person name="Devos D.P."/>
            <person name="Kaster A.-K."/>
            <person name="Ovreas L."/>
            <person name="Rohde M."/>
            <person name="Galperin M.Y."/>
            <person name="Jogler C."/>
        </authorList>
    </citation>
    <scope>NUCLEOTIDE SEQUENCE [LARGE SCALE GENOMIC DNA]</scope>
    <source>
        <strain evidence="2 3">LF1</strain>
    </source>
</reference>
<dbReference type="Proteomes" id="UP000322699">
    <property type="component" value="Unassembled WGS sequence"/>
</dbReference>
<dbReference type="EMBL" id="VRLW01000001">
    <property type="protein sequence ID" value="KAA1261374.1"/>
    <property type="molecule type" value="Genomic_DNA"/>
</dbReference>
<feature type="transmembrane region" description="Helical" evidence="1">
    <location>
        <begin position="482"/>
        <end position="500"/>
    </location>
</feature>
<feature type="transmembrane region" description="Helical" evidence="1">
    <location>
        <begin position="51"/>
        <end position="70"/>
    </location>
</feature>
<keyword evidence="1" id="KW-1133">Transmembrane helix</keyword>
<keyword evidence="1" id="KW-0472">Membrane</keyword>
<evidence type="ECO:0000313" key="2">
    <source>
        <dbReference type="EMBL" id="KAA1261374.1"/>
    </source>
</evidence>
<sequence>MNAIPREMRAFLWRDARQLIPLVAMLVVVTTLILTLWLFTDDNFDGYVPSVWIPLILPTLLAAGCGAILVGNEKETRTLKWIASLPVQPARVFQSKLLVATVALIAMWLAALLLLVGMSVAGSDSIRDVASLTKTSIPWNVSFWVVHTIFILVAGMYAAWRIENAFGSLVAMIPIAGVPISLATISYKCYLIASGHYYDQESATALATLFTLPAIALMVWLGYRAAIRFFAADPPPRVASSANESQQGLFSWIDPWKPPASGIPSAKPFRISLATLLWQAFHQNRLAFIGLSACVLLGMICLALTATQRSYNLVGDSLNLFWVAGFFALSWLGVLSFCGDGSAKSLKFLADRGVSPSTVWLGRHLMPIAIVSAALLVYGLSQRSILAGGYLRAGPMFSMAVITAVMLVIYGVSQWTSMMIRVLGGSVFLAPLLSVVCIGWLIAQWTWIGSPVWVMVICIALPYAVTLMLMKRHMDDRRDLRFWLINFAAIAVGIVGLPIAQCAYQISQFPTISESRRAELQSMAMKFGTDSASPFAIMRVDWNENDYLSKTWDGKPTGQQIAKRLDAIQDRPQDWLEIPSRASQPLQFDTSVLEASIGSAEYYRLRMVDDPSEAAMEQFEAWCEFLIEYGQRMRLSSRLWDQDGADEVAIWLTHTFAKTEMQQFWDRPTTREAMQFISAADDRNEARRRAVLESWTEYHDNIESDSPSRSDFGGYYSLLDFQSTPDFQRPYLVDRRMDVIASVAIEMIDAAENGASTMPMRQLLHQVLFDNELAFDSGPYSDRSAISAMSPNFSGNPNQARVPAVKWYGPWEQDAITLYRSWQKAESTQRQSTVPEVK</sequence>
<feature type="transmembrane region" description="Helical" evidence="1">
    <location>
        <begin position="97"/>
        <end position="121"/>
    </location>
</feature>
<name>A0A5B1CQ78_9BACT</name>
<feature type="transmembrane region" description="Helical" evidence="1">
    <location>
        <begin position="141"/>
        <end position="160"/>
    </location>
</feature>
<protein>
    <submittedName>
        <fullName evidence="2">ABC-2 family transporter protein</fullName>
    </submittedName>
</protein>
<feature type="transmembrane region" description="Helical" evidence="1">
    <location>
        <begin position="393"/>
        <end position="410"/>
    </location>
</feature>
<keyword evidence="1" id="KW-0812">Transmembrane</keyword>
<feature type="transmembrane region" description="Helical" evidence="1">
    <location>
        <begin position="422"/>
        <end position="442"/>
    </location>
</feature>
<feature type="transmembrane region" description="Helical" evidence="1">
    <location>
        <begin position="169"/>
        <end position="193"/>
    </location>
</feature>
<keyword evidence="3" id="KW-1185">Reference proteome</keyword>
<proteinExistence type="predicted"/>
<organism evidence="2 3">
    <name type="scientific">Rubripirellula obstinata</name>
    <dbReference type="NCBI Taxonomy" id="406547"/>
    <lineage>
        <taxon>Bacteria</taxon>
        <taxon>Pseudomonadati</taxon>
        <taxon>Planctomycetota</taxon>
        <taxon>Planctomycetia</taxon>
        <taxon>Pirellulales</taxon>
        <taxon>Pirellulaceae</taxon>
        <taxon>Rubripirellula</taxon>
    </lineage>
</organism>
<evidence type="ECO:0000313" key="3">
    <source>
        <dbReference type="Proteomes" id="UP000322699"/>
    </source>
</evidence>
<gene>
    <name evidence="2" type="ORF">LF1_39210</name>
</gene>